<evidence type="ECO:0000313" key="1">
    <source>
        <dbReference type="EMBL" id="GAF70518.1"/>
    </source>
</evidence>
<dbReference type="EMBL" id="BARS01007874">
    <property type="protein sequence ID" value="GAF70518.1"/>
    <property type="molecule type" value="Genomic_DNA"/>
</dbReference>
<protein>
    <recommendedName>
        <fullName evidence="2">AmmeMemoRadiSam system protein B</fullName>
    </recommendedName>
</protein>
<dbReference type="AlphaFoldDB" id="X0RP22"/>
<organism evidence="1">
    <name type="scientific">marine sediment metagenome</name>
    <dbReference type="NCBI Taxonomy" id="412755"/>
    <lineage>
        <taxon>unclassified sequences</taxon>
        <taxon>metagenomes</taxon>
        <taxon>ecological metagenomes</taxon>
    </lineage>
</organism>
<comment type="caution">
    <text evidence="1">The sequence shown here is derived from an EMBL/GenBank/DDBJ whole genome shotgun (WGS) entry which is preliminary data.</text>
</comment>
<gene>
    <name evidence="1" type="ORF">S01H1_15090</name>
</gene>
<evidence type="ECO:0008006" key="2">
    <source>
        <dbReference type="Google" id="ProtNLM"/>
    </source>
</evidence>
<sequence length="205" mass="22271">MKRDLPDFKTQAAKEHARLDSEGAIRLLDAGRAWNLAPTLHAGGAVIFPHAGLEVCGHQIAAAVHACLDCGAERVLVIGVLHALTQELEEARVRVAQGSDVTQEPSWGVQGSGLDGRQDWRDEFSLLNFQFLWQEEINRRGIDGPELVIRYPYLAGGRPHILPGIEELQDIVRDAVVVATADPFHHGIGYGDPPEKSLAPEVGGL</sequence>
<name>X0RP22_9ZZZZ</name>
<feature type="non-terminal residue" evidence="1">
    <location>
        <position position="205"/>
    </location>
</feature>
<reference evidence="1" key="1">
    <citation type="journal article" date="2014" name="Front. Microbiol.">
        <title>High frequency of phylogenetically diverse reductive dehalogenase-homologous genes in deep subseafloor sedimentary metagenomes.</title>
        <authorList>
            <person name="Kawai M."/>
            <person name="Futagami T."/>
            <person name="Toyoda A."/>
            <person name="Takaki Y."/>
            <person name="Nishi S."/>
            <person name="Hori S."/>
            <person name="Arai W."/>
            <person name="Tsubouchi T."/>
            <person name="Morono Y."/>
            <person name="Uchiyama I."/>
            <person name="Ito T."/>
            <person name="Fujiyama A."/>
            <person name="Inagaki F."/>
            <person name="Takami H."/>
        </authorList>
    </citation>
    <scope>NUCLEOTIDE SEQUENCE</scope>
    <source>
        <strain evidence="1">Expedition CK06-06</strain>
    </source>
</reference>
<accession>X0RP22</accession>
<proteinExistence type="predicted"/>